<evidence type="ECO:0000256" key="6">
    <source>
        <dbReference type="PIRSR" id="PIRSR004762-2"/>
    </source>
</evidence>
<dbReference type="Pfam" id="PF04055">
    <property type="entry name" value="Radical_SAM"/>
    <property type="match status" value="1"/>
</dbReference>
<dbReference type="SFLD" id="SFLDG01082">
    <property type="entry name" value="B12-binding_domain_containing"/>
    <property type="match status" value="1"/>
</dbReference>
<dbReference type="SFLD" id="SFLDG01280">
    <property type="entry name" value="HydE/PylB-like"/>
    <property type="match status" value="1"/>
</dbReference>
<comment type="cofactor">
    <cofactor evidence="5">
        <name>[4Fe-4S] cluster</name>
        <dbReference type="ChEBI" id="CHEBI:49883"/>
    </cofactor>
    <text evidence="5">Binds 1 [4Fe-4S] cluster. The cluster is coordinated with 3 cysteines and an exchangeable S-adenosyl-L-methionine.</text>
</comment>
<dbReference type="PROSITE" id="PS51918">
    <property type="entry name" value="RADICAL_SAM"/>
    <property type="match status" value="1"/>
</dbReference>
<dbReference type="Proteomes" id="UP001144471">
    <property type="component" value="Unassembled WGS sequence"/>
</dbReference>
<name>A0A9W6GQ51_9FUSO</name>
<dbReference type="NCBIfam" id="TIGR03956">
    <property type="entry name" value="rSAM_HydE"/>
    <property type="match status" value="1"/>
</dbReference>
<proteinExistence type="predicted"/>
<evidence type="ECO:0000259" key="7">
    <source>
        <dbReference type="PROSITE" id="PS51918"/>
    </source>
</evidence>
<dbReference type="InterPro" id="IPR006638">
    <property type="entry name" value="Elp3/MiaA/NifB-like_rSAM"/>
</dbReference>
<organism evidence="8 9">
    <name type="scientific">Propionigenium maris DSM 9537</name>
    <dbReference type="NCBI Taxonomy" id="1123000"/>
    <lineage>
        <taxon>Bacteria</taxon>
        <taxon>Fusobacteriati</taxon>
        <taxon>Fusobacteriota</taxon>
        <taxon>Fusobacteriia</taxon>
        <taxon>Fusobacteriales</taxon>
        <taxon>Fusobacteriaceae</taxon>
        <taxon>Propionigenium</taxon>
    </lineage>
</organism>
<keyword evidence="5" id="KW-0004">4Fe-4S</keyword>
<keyword evidence="9" id="KW-1185">Reference proteome</keyword>
<dbReference type="InterPro" id="IPR013785">
    <property type="entry name" value="Aldolase_TIM"/>
</dbReference>
<dbReference type="GO" id="GO:0051539">
    <property type="term" value="F:4 iron, 4 sulfur cluster binding"/>
    <property type="evidence" value="ECO:0007669"/>
    <property type="project" value="UniProtKB-KW"/>
</dbReference>
<dbReference type="SUPFAM" id="SSF102114">
    <property type="entry name" value="Radical SAM enzymes"/>
    <property type="match status" value="1"/>
</dbReference>
<dbReference type="Gene3D" id="3.20.20.70">
    <property type="entry name" value="Aldolase class I"/>
    <property type="match status" value="1"/>
</dbReference>
<dbReference type="GO" id="GO:0016740">
    <property type="term" value="F:transferase activity"/>
    <property type="evidence" value="ECO:0007669"/>
    <property type="project" value="TreeGrafter"/>
</dbReference>
<dbReference type="GO" id="GO:0046872">
    <property type="term" value="F:metal ion binding"/>
    <property type="evidence" value="ECO:0007669"/>
    <property type="project" value="UniProtKB-KW"/>
</dbReference>
<accession>A0A9W6GQ51</accession>
<dbReference type="CDD" id="cd01335">
    <property type="entry name" value="Radical_SAM"/>
    <property type="match status" value="1"/>
</dbReference>
<dbReference type="InterPro" id="IPR007197">
    <property type="entry name" value="rSAM"/>
</dbReference>
<evidence type="ECO:0000256" key="2">
    <source>
        <dbReference type="ARBA" id="ARBA00022723"/>
    </source>
</evidence>
<evidence type="ECO:0000256" key="4">
    <source>
        <dbReference type="ARBA" id="ARBA00023014"/>
    </source>
</evidence>
<feature type="binding site" evidence="6">
    <location>
        <position position="184"/>
    </location>
    <ligand>
        <name>S-adenosyl-L-methionine</name>
        <dbReference type="ChEBI" id="CHEBI:59789"/>
    </ligand>
</feature>
<keyword evidence="4 5" id="KW-0411">Iron-sulfur</keyword>
<evidence type="ECO:0000256" key="1">
    <source>
        <dbReference type="ARBA" id="ARBA00022691"/>
    </source>
</evidence>
<keyword evidence="2" id="KW-0479">Metal-binding</keyword>
<keyword evidence="3 5" id="KW-0408">Iron</keyword>
<feature type="binding site" evidence="6">
    <location>
        <position position="137"/>
    </location>
    <ligand>
        <name>(3R)-3-methyl-D-ornithine</name>
        <dbReference type="ChEBI" id="CHEBI:64642"/>
    </ligand>
</feature>
<dbReference type="InterPro" id="IPR034422">
    <property type="entry name" value="HydE/PylB-like"/>
</dbReference>
<feature type="binding site" evidence="6">
    <location>
        <position position="162"/>
    </location>
    <ligand>
        <name>S-adenosyl-L-methionine</name>
        <dbReference type="ChEBI" id="CHEBI:59789"/>
    </ligand>
</feature>
<evidence type="ECO:0000313" key="8">
    <source>
        <dbReference type="EMBL" id="GLI58184.1"/>
    </source>
</evidence>
<dbReference type="InterPro" id="IPR024021">
    <property type="entry name" value="FeFe-hyd_HydE_rSAM"/>
</dbReference>
<reference evidence="8" key="1">
    <citation type="submission" date="2022-12" db="EMBL/GenBank/DDBJ databases">
        <title>Reference genome sequencing for broad-spectrum identification of bacterial and archaeal isolates by mass spectrometry.</title>
        <authorList>
            <person name="Sekiguchi Y."/>
            <person name="Tourlousse D.M."/>
        </authorList>
    </citation>
    <scope>NUCLEOTIDE SEQUENCE</scope>
    <source>
        <strain evidence="8">10succ1</strain>
    </source>
</reference>
<feature type="binding site" evidence="5">
    <location>
        <position position="67"/>
    </location>
    <ligand>
        <name>[4Fe-4S] cluster</name>
        <dbReference type="ChEBI" id="CHEBI:49883"/>
        <note>4Fe-4S-S-AdoMet</note>
    </ligand>
</feature>
<evidence type="ECO:0000256" key="3">
    <source>
        <dbReference type="ARBA" id="ARBA00023004"/>
    </source>
</evidence>
<dbReference type="InterPro" id="IPR058240">
    <property type="entry name" value="rSAM_sf"/>
</dbReference>
<feature type="binding site" evidence="5">
    <location>
        <position position="64"/>
    </location>
    <ligand>
        <name>[4Fe-4S] cluster</name>
        <dbReference type="ChEBI" id="CHEBI:49883"/>
        <note>4Fe-4S-S-AdoMet</note>
    </ligand>
</feature>
<dbReference type="RefSeq" id="WP_281837861.1">
    <property type="nucleotide sequence ID" value="NZ_BSDY01000038.1"/>
</dbReference>
<dbReference type="AlphaFoldDB" id="A0A9W6GQ51"/>
<feature type="domain" description="Radical SAM core" evidence="7">
    <location>
        <begin position="46"/>
        <end position="272"/>
    </location>
</feature>
<protein>
    <submittedName>
        <fullName evidence="8">[FeFe] hydrogenase H-cluster radical SAM maturase HydE</fullName>
    </submittedName>
</protein>
<dbReference type="PIRSF" id="PIRSF004762">
    <property type="entry name" value="CHP00423"/>
    <property type="match status" value="1"/>
</dbReference>
<dbReference type="SMART" id="SM00729">
    <property type="entry name" value="Elp3"/>
    <property type="match status" value="1"/>
</dbReference>
<evidence type="ECO:0000256" key="5">
    <source>
        <dbReference type="PIRSR" id="PIRSR004762-1"/>
    </source>
</evidence>
<gene>
    <name evidence="8" type="ORF">PM10SUCC1_36980</name>
</gene>
<sequence>MRVEEILRKSELNREDLVYLMKIGSEEELEALYKKAYEVKEENVGKKVYYRGLIEFSNICVKDCNYCGIRKSNKNTEHFMMTKEEIMESAKWIYENNYGSLVLQAGERQDKEFVDFVEEVVREIKEMSQGKLGITLSLGEQSRETYERWYKAGAHRYLLRIETSNEEIYKSLHPEDRSHNFDTRIECLGYLREAGYQVGTGVMIGLPGQREEDLVDDILFYKENDIDMIGMGPYIIHDETPMGEAYKDRVLPKEKRVELGLKMIAIARIYLKDVNIAATTALQGLDPLGREKGLKAGANILMPVTTAAEHRAKYQLYNDKPCIDDTAEQCKKCLAGRVGSVGDEIAYGEWGDSPHYFKRSEE</sequence>
<keyword evidence="1 5" id="KW-0949">S-adenosyl-L-methionine</keyword>
<feature type="binding site" evidence="5">
    <location>
        <position position="60"/>
    </location>
    <ligand>
        <name>[4Fe-4S] cluster</name>
        <dbReference type="ChEBI" id="CHEBI:49883"/>
        <note>4Fe-4S-S-AdoMet</note>
    </ligand>
</feature>
<dbReference type="SFLD" id="SFLDS00029">
    <property type="entry name" value="Radical_SAM"/>
    <property type="match status" value="1"/>
</dbReference>
<dbReference type="EMBL" id="BSDY01000038">
    <property type="protein sequence ID" value="GLI58184.1"/>
    <property type="molecule type" value="Genomic_DNA"/>
</dbReference>
<dbReference type="PANTHER" id="PTHR43726:SF1">
    <property type="entry name" value="BIOTIN SYNTHASE"/>
    <property type="match status" value="1"/>
</dbReference>
<dbReference type="SFLD" id="SFLDF00348">
    <property type="entry name" value="FeFe_hydrogenase_maturase_(Hyd"/>
    <property type="match status" value="1"/>
</dbReference>
<dbReference type="PANTHER" id="PTHR43726">
    <property type="entry name" value="3-METHYLORNITHINE SYNTHASE"/>
    <property type="match status" value="1"/>
</dbReference>
<evidence type="ECO:0000313" key="9">
    <source>
        <dbReference type="Proteomes" id="UP001144471"/>
    </source>
</evidence>
<comment type="caution">
    <text evidence="8">The sequence shown here is derived from an EMBL/GenBank/DDBJ whole genome shotgun (WGS) entry which is preliminary data.</text>
</comment>
<dbReference type="SFLD" id="SFLDG01060">
    <property type="entry name" value="BATS_domain_containing"/>
    <property type="match status" value="1"/>
</dbReference>